<dbReference type="GO" id="GO:0051287">
    <property type="term" value="F:NAD binding"/>
    <property type="evidence" value="ECO:0007669"/>
    <property type="project" value="TreeGrafter"/>
</dbReference>
<dbReference type="GO" id="GO:0035529">
    <property type="term" value="F:NADH pyrophosphatase activity"/>
    <property type="evidence" value="ECO:0007669"/>
    <property type="project" value="TreeGrafter"/>
</dbReference>
<name>A0AAV6HQI0_9ERIC</name>
<organism evidence="5 6">
    <name type="scientific">Rhododendron griersonianum</name>
    <dbReference type="NCBI Taxonomy" id="479676"/>
    <lineage>
        <taxon>Eukaryota</taxon>
        <taxon>Viridiplantae</taxon>
        <taxon>Streptophyta</taxon>
        <taxon>Embryophyta</taxon>
        <taxon>Tracheophyta</taxon>
        <taxon>Spermatophyta</taxon>
        <taxon>Magnoliopsida</taxon>
        <taxon>eudicotyledons</taxon>
        <taxon>Gunneridae</taxon>
        <taxon>Pentapetalae</taxon>
        <taxon>asterids</taxon>
        <taxon>Ericales</taxon>
        <taxon>Ericaceae</taxon>
        <taxon>Ericoideae</taxon>
        <taxon>Rhodoreae</taxon>
        <taxon>Rhododendron</taxon>
    </lineage>
</organism>
<dbReference type="SUPFAM" id="SSF55811">
    <property type="entry name" value="Nudix"/>
    <property type="match status" value="1"/>
</dbReference>
<evidence type="ECO:0000256" key="2">
    <source>
        <dbReference type="ARBA" id="ARBA00022801"/>
    </source>
</evidence>
<comment type="similarity">
    <text evidence="1 3">Belongs to the Nudix hydrolase family.</text>
</comment>
<evidence type="ECO:0000256" key="3">
    <source>
        <dbReference type="RuleBase" id="RU003476"/>
    </source>
</evidence>
<dbReference type="PANTHER" id="PTHR13994:SF29">
    <property type="entry name" value="NUDIX HYDROLASE 2"/>
    <property type="match status" value="1"/>
</dbReference>
<dbReference type="InterPro" id="IPR000086">
    <property type="entry name" value="NUDIX_hydrolase_dom"/>
</dbReference>
<dbReference type="PROSITE" id="PS00893">
    <property type="entry name" value="NUDIX_BOX"/>
    <property type="match status" value="1"/>
</dbReference>
<gene>
    <name evidence="5" type="ORF">RHGRI_037070</name>
</gene>
<dbReference type="PRINTS" id="PR01356">
    <property type="entry name" value="GFGPROTEIN"/>
</dbReference>
<sequence>MYMFRNLCTGVSRITVRFGTRSMSISSSRSVDQLLSGRNDDHGGVIVEMSTEPVDAVVFGSLLRASILHWRQEGKKGVWIKVPIELVNLVEPAVKVSVFALLQSSCFGMLFHASLQEGFYFHHAEPKYLMLVYWIPETPSTIPVNATHRVGIGGFVMNEKKEVLVVQEKSGILRGTGVWKFPTGVVEEGEDICDAAVREVKEETGIDTKFVEILAFRTRAHFSSLFLSNALCGSNYFKIYLFPLFYLLIHRQSHKSFFEKSDLFFVCLLQPLSFNIQPQESEIEAAQWMPFEEYTAQQFVQKNEVLKYVSDVCLSKREGKYSGFSPVPTTGSFSTTESYLYLNRHCLNSP</sequence>
<comment type="caution">
    <text evidence="5">The sequence shown here is derived from an EMBL/GenBank/DDBJ whole genome shotgun (WGS) entry which is preliminary data.</text>
</comment>
<dbReference type="Gene3D" id="3.90.79.10">
    <property type="entry name" value="Nucleoside Triphosphate Pyrophosphohydrolase"/>
    <property type="match status" value="1"/>
</dbReference>
<dbReference type="InterPro" id="IPR020476">
    <property type="entry name" value="Nudix_hydrolase"/>
</dbReference>
<accession>A0AAV6HQI0</accession>
<evidence type="ECO:0000313" key="6">
    <source>
        <dbReference type="Proteomes" id="UP000823749"/>
    </source>
</evidence>
<dbReference type="GO" id="GO:0047631">
    <property type="term" value="F:ADP-ribose diphosphatase activity"/>
    <property type="evidence" value="ECO:0007669"/>
    <property type="project" value="TreeGrafter"/>
</dbReference>
<dbReference type="InterPro" id="IPR020084">
    <property type="entry name" value="NUDIX_hydrolase_CS"/>
</dbReference>
<dbReference type="EMBL" id="JACTNZ010000013">
    <property type="protein sequence ID" value="KAG5516248.1"/>
    <property type="molecule type" value="Genomic_DNA"/>
</dbReference>
<keyword evidence="2 3" id="KW-0378">Hydrolase</keyword>
<dbReference type="InterPro" id="IPR003293">
    <property type="entry name" value="Nudix_hydrolase6-like"/>
</dbReference>
<dbReference type="PANTHER" id="PTHR13994">
    <property type="entry name" value="NUDIX HYDROLASE RELATED"/>
    <property type="match status" value="1"/>
</dbReference>
<dbReference type="AlphaFoldDB" id="A0AAV6HQI0"/>
<dbReference type="Proteomes" id="UP000823749">
    <property type="component" value="Chromosome 13"/>
</dbReference>
<dbReference type="InterPro" id="IPR040618">
    <property type="entry name" value="Pre-Nudix"/>
</dbReference>
<evidence type="ECO:0000259" key="4">
    <source>
        <dbReference type="PROSITE" id="PS51462"/>
    </source>
</evidence>
<keyword evidence="6" id="KW-1185">Reference proteome</keyword>
<dbReference type="Pfam" id="PF18290">
    <property type="entry name" value="Nudix_hydro"/>
    <property type="match status" value="1"/>
</dbReference>
<dbReference type="Gene3D" id="3.40.630.30">
    <property type="match status" value="1"/>
</dbReference>
<dbReference type="PRINTS" id="PR00502">
    <property type="entry name" value="NUDIXFAMILY"/>
</dbReference>
<dbReference type="PROSITE" id="PS51462">
    <property type="entry name" value="NUDIX"/>
    <property type="match status" value="1"/>
</dbReference>
<feature type="domain" description="Nudix hydrolase" evidence="4">
    <location>
        <begin position="147"/>
        <end position="313"/>
    </location>
</feature>
<evidence type="ECO:0000313" key="5">
    <source>
        <dbReference type="EMBL" id="KAG5516248.1"/>
    </source>
</evidence>
<dbReference type="Pfam" id="PF00293">
    <property type="entry name" value="NUDIX"/>
    <property type="match status" value="1"/>
</dbReference>
<reference evidence="5 6" key="1">
    <citation type="submission" date="2020-08" db="EMBL/GenBank/DDBJ databases">
        <title>Plant Genome Project.</title>
        <authorList>
            <person name="Zhang R.-G."/>
        </authorList>
    </citation>
    <scope>NUCLEOTIDE SEQUENCE [LARGE SCALE GENOMIC DNA]</scope>
    <source>
        <strain evidence="5">WSP0</strain>
        <tissue evidence="5">Leaf</tissue>
    </source>
</reference>
<dbReference type="CDD" id="cd04670">
    <property type="entry name" value="NUDIX_ASFGF2_Nudt6"/>
    <property type="match status" value="1"/>
</dbReference>
<protein>
    <recommendedName>
        <fullName evidence="4">Nudix hydrolase domain-containing protein</fullName>
    </recommendedName>
</protein>
<evidence type="ECO:0000256" key="1">
    <source>
        <dbReference type="ARBA" id="ARBA00005582"/>
    </source>
</evidence>
<dbReference type="InterPro" id="IPR015797">
    <property type="entry name" value="NUDIX_hydrolase-like_dom_sf"/>
</dbReference>
<proteinExistence type="inferred from homology"/>